<organism evidence="3 4">
    <name type="scientific">Dictyostelium purpureum</name>
    <name type="common">Slime mold</name>
    <dbReference type="NCBI Taxonomy" id="5786"/>
    <lineage>
        <taxon>Eukaryota</taxon>
        <taxon>Amoebozoa</taxon>
        <taxon>Evosea</taxon>
        <taxon>Eumycetozoa</taxon>
        <taxon>Dictyostelia</taxon>
        <taxon>Dictyosteliales</taxon>
        <taxon>Dictyosteliaceae</taxon>
        <taxon>Dictyostelium</taxon>
    </lineage>
</organism>
<dbReference type="InterPro" id="IPR007763">
    <property type="entry name" value="NDUFA12"/>
</dbReference>
<comment type="function">
    <text evidence="2">Accessory subunit of the mitochondrial membrane respiratory chain NADH dehydrogenase (Complex I), that is believed not to be involved in catalysis. Complex I functions in the transfer of electrons from NADH to the respiratory chain. The immediate electron acceptor for the enzyme is believed to be ubiquinone.</text>
</comment>
<dbReference type="VEuPathDB" id="AmoebaDB:DICPUDRAFT_98581"/>
<dbReference type="KEGG" id="dpp:DICPUDRAFT_98581"/>
<protein>
    <recommendedName>
        <fullName evidence="2">NADH dehydrogenase [ubiquinone] 1 alpha subcomplex subunit 12</fullName>
    </recommendedName>
</protein>
<dbReference type="FunCoup" id="F0ZRS5">
    <property type="interactions" value="511"/>
</dbReference>
<reference evidence="4" key="1">
    <citation type="journal article" date="2011" name="Genome Biol.">
        <title>Comparative genomics of the social amoebae Dictyostelium discoideum and Dictyostelium purpureum.</title>
        <authorList>
            <consortium name="US DOE Joint Genome Institute (JGI-PGF)"/>
            <person name="Sucgang R."/>
            <person name="Kuo A."/>
            <person name="Tian X."/>
            <person name="Salerno W."/>
            <person name="Parikh A."/>
            <person name="Feasley C.L."/>
            <person name="Dalin E."/>
            <person name="Tu H."/>
            <person name="Huang E."/>
            <person name="Barry K."/>
            <person name="Lindquist E."/>
            <person name="Shapiro H."/>
            <person name="Bruce D."/>
            <person name="Schmutz J."/>
            <person name="Salamov A."/>
            <person name="Fey P."/>
            <person name="Gaudet P."/>
            <person name="Anjard C."/>
            <person name="Babu M.M."/>
            <person name="Basu S."/>
            <person name="Bushmanova Y."/>
            <person name="van der Wel H."/>
            <person name="Katoh-Kurasawa M."/>
            <person name="Dinh C."/>
            <person name="Coutinho P.M."/>
            <person name="Saito T."/>
            <person name="Elias M."/>
            <person name="Schaap P."/>
            <person name="Kay R.R."/>
            <person name="Henrissat B."/>
            <person name="Eichinger L."/>
            <person name="Rivero F."/>
            <person name="Putnam N.H."/>
            <person name="West C.M."/>
            <person name="Loomis W.F."/>
            <person name="Chisholm R.L."/>
            <person name="Shaulsky G."/>
            <person name="Strassmann J.E."/>
            <person name="Queller D.C."/>
            <person name="Kuspa A."/>
            <person name="Grigoriev I.V."/>
        </authorList>
    </citation>
    <scope>NUCLEOTIDE SEQUENCE [LARGE SCALE GENOMIC DNA]</scope>
    <source>
        <strain evidence="4">QSDP1</strain>
    </source>
</reference>
<dbReference type="OrthoDB" id="274641at2759"/>
<keyword evidence="4" id="KW-1185">Reference proteome</keyword>
<dbReference type="eggNOG" id="KOG3382">
    <property type="taxonomic scope" value="Eukaryota"/>
</dbReference>
<name>F0ZRS5_DICPU</name>
<evidence type="ECO:0000313" key="4">
    <source>
        <dbReference type="Proteomes" id="UP000001064"/>
    </source>
</evidence>
<keyword evidence="2" id="KW-0999">Mitochondrion inner membrane</keyword>
<keyword evidence="2" id="KW-0249">Electron transport</keyword>
<evidence type="ECO:0000256" key="1">
    <source>
        <dbReference type="ARBA" id="ARBA00007355"/>
    </source>
</evidence>
<gene>
    <name evidence="3" type="ORF">DICPUDRAFT_98581</name>
</gene>
<sequence>MSEIIRYCKGILQRGVLESCKTLYYTGELKYGTLVGVDKFGNKYYENKEEIFGRHRWVEYGDYKNPDPTTIPPEWHSYIHFISDRPGSEMLSFAPTYKRPHIANPTGTDGAYTPPNFLFNIEKSKEELEKEQKEKK</sequence>
<dbReference type="Pfam" id="PF05071">
    <property type="entry name" value="NDUFA12"/>
    <property type="match status" value="1"/>
</dbReference>
<keyword evidence="2" id="KW-0813">Transport</keyword>
<dbReference type="Proteomes" id="UP000001064">
    <property type="component" value="Unassembled WGS sequence"/>
</dbReference>
<keyword evidence="2" id="KW-0679">Respiratory chain</keyword>
<evidence type="ECO:0000256" key="2">
    <source>
        <dbReference type="RuleBase" id="RU363103"/>
    </source>
</evidence>
<keyword evidence="2" id="KW-0496">Mitochondrion</keyword>
<dbReference type="OMA" id="WHGWIHH"/>
<dbReference type="PANTHER" id="PTHR12910">
    <property type="entry name" value="NADH-UBIQUINONE OXIDOREDUCTASE SUBUNIT B17.2"/>
    <property type="match status" value="1"/>
</dbReference>
<dbReference type="EMBL" id="GL871145">
    <property type="protein sequence ID" value="EGC33359.1"/>
    <property type="molecule type" value="Genomic_DNA"/>
</dbReference>
<dbReference type="AlphaFoldDB" id="F0ZRS5"/>
<proteinExistence type="inferred from homology"/>
<dbReference type="PANTHER" id="PTHR12910:SF2">
    <property type="entry name" value="NADH DEHYDROGENASE [UBIQUINONE] 1 ALPHA SUBCOMPLEX SUBUNIT 12"/>
    <property type="match status" value="1"/>
</dbReference>
<dbReference type="GeneID" id="10504477"/>
<comment type="similarity">
    <text evidence="1 2">Belongs to the complex I NDUFA12 subunit family.</text>
</comment>
<accession>F0ZRS5</accession>
<dbReference type="GO" id="GO:0045271">
    <property type="term" value="C:respiratory chain complex I"/>
    <property type="evidence" value="ECO:0000318"/>
    <property type="project" value="GO_Central"/>
</dbReference>
<dbReference type="InParanoid" id="F0ZRS5"/>
<keyword evidence="2" id="KW-0472">Membrane</keyword>
<evidence type="ECO:0000313" key="3">
    <source>
        <dbReference type="EMBL" id="EGC33359.1"/>
    </source>
</evidence>
<dbReference type="RefSeq" id="XP_003290110.1">
    <property type="nucleotide sequence ID" value="XM_003290062.1"/>
</dbReference>
<dbReference type="STRING" id="5786.F0ZRS5"/>
<comment type="subcellular location">
    <subcellularLocation>
        <location evidence="2">Mitochondrion inner membrane</location>
        <topology evidence="2">Peripheral membrane protein</topology>
        <orientation evidence="2">Matrix side</orientation>
    </subcellularLocation>
</comment>
<dbReference type="GO" id="GO:0005743">
    <property type="term" value="C:mitochondrial inner membrane"/>
    <property type="evidence" value="ECO:0007669"/>
    <property type="project" value="UniProtKB-SubCell"/>
</dbReference>